<comment type="similarity">
    <text evidence="1">Belongs to the AVL9 family.</text>
</comment>
<gene>
    <name evidence="3" type="ORF">D915_001221</name>
</gene>
<dbReference type="Pfam" id="PF09794">
    <property type="entry name" value="Avl9"/>
    <property type="match status" value="1"/>
</dbReference>
<dbReference type="Proteomes" id="UP000230066">
    <property type="component" value="Unassembled WGS sequence"/>
</dbReference>
<evidence type="ECO:0000313" key="3">
    <source>
        <dbReference type="EMBL" id="THD27928.1"/>
    </source>
</evidence>
<dbReference type="PANTHER" id="PTHR31017:SF1">
    <property type="entry name" value="LATE SECRETORY PATHWAY PROTEIN AVL9 HOMOLOG"/>
    <property type="match status" value="1"/>
</dbReference>
<keyword evidence="4" id="KW-1185">Reference proteome</keyword>
<dbReference type="PROSITE" id="PS50211">
    <property type="entry name" value="DENN"/>
    <property type="match status" value="1"/>
</dbReference>
<dbReference type="AlphaFoldDB" id="A0A4E0RXC2"/>
<reference evidence="3" key="1">
    <citation type="submission" date="2019-03" db="EMBL/GenBank/DDBJ databases">
        <title>Improved annotation for the trematode Fasciola hepatica.</title>
        <authorList>
            <person name="Choi Y.-J."/>
            <person name="Martin J."/>
            <person name="Mitreva M."/>
        </authorList>
    </citation>
    <scope>NUCLEOTIDE SEQUENCE [LARGE SCALE GENOMIC DNA]</scope>
</reference>
<accession>A0A4E0RXC2</accession>
<name>A0A4E0RXC2_FASHE</name>
<evidence type="ECO:0000259" key="2">
    <source>
        <dbReference type="PROSITE" id="PS50211"/>
    </source>
</evidence>
<dbReference type="InterPro" id="IPR051731">
    <property type="entry name" value="DENND11/AVL9_GEFs"/>
</dbReference>
<evidence type="ECO:0000313" key="4">
    <source>
        <dbReference type="Proteomes" id="UP000230066"/>
    </source>
</evidence>
<proteinExistence type="inferred from homology"/>
<protein>
    <submittedName>
        <fullName evidence="3">Late secretory pathway protein AVL9</fullName>
    </submittedName>
</protein>
<feature type="domain" description="UDENN" evidence="2">
    <location>
        <begin position="8"/>
        <end position="453"/>
    </location>
</feature>
<comment type="caution">
    <text evidence="3">The sequence shown here is derived from an EMBL/GenBank/DDBJ whole genome shotgun (WGS) entry which is preliminary data.</text>
</comment>
<dbReference type="EMBL" id="JXXN02000282">
    <property type="protein sequence ID" value="THD27928.1"/>
    <property type="molecule type" value="Genomic_DNA"/>
</dbReference>
<dbReference type="InterPro" id="IPR037516">
    <property type="entry name" value="Tripartite_DENN"/>
</dbReference>
<sequence>MAGSGCILHVISVGFHHRRGATVETVFPQIKGFVSSGEDGFIELPAKWKHLASLALPDGAHNYLKDTVYFTLPSLEKDEHAVFGIASYRQAYSTNFSHPAPQPTRNTVQKSLVVLTRFPLFSLIAHHLSSMAESLFEDGQFSPERLKAVHTDLENYVNVVFSSPTTYQDALTFNLSASNFLRVYGRDALVCFKLLLLERRVLFDGESAGWMCNWILVLLSLFPDLIAHGLSHATLVDHSWIADRACWVWSQSLASDLSRPATVERRFDIGSPNRRTLDEATLSAYTASVLPPNDDVSTSTLHSKPASNEKFILNGKSLEADTASLDPSMLRALTSDTTVYPPSGLTNRRCSVSELDLESNVPDLEPHINQPDFTDPLPVPDTPFATDHWGFPLALFTKSNLVPLYVPLGYLDFLLEWERDTSESDGQIALGRGRCVRGFLAGATNPLLRTHKQLADVIVTSLSPNDGLPDPRVNQMSGELTSLFGQNLKPLGTNTGIIDGVDKQSMNVSKPPINQSRGFTLPKRTPQVVRVCSPDPSANEPRGLPAPLSQALQLSRMDRLFIDELIRTVLLWYQAKAHLLDSSVMSGDVDIGELLSNDDNANVVEQYLSGLTPSQRTVLMRFPSASILDTWIRQQFQSYLRALLLTADGYDVPFVIFLRRTVDITGDNMTDFNGTYIVCLQTTRCFLVWRGQFVPSKVFSVSSPKGLKASDEILSESGGVDRSSASEIARKEGTSKSGKTSVDLSTMNLNIVHPDLSTANSTPSTASSVVALLSQHPGRRYVESDDWEQLVDGFKRFGNLAADRGRRLVSQGMLGLNKLGKHHHHHPRRIRDINANWRSTVASNAAAGGSVISKFSDAFRSFLGSTGSGVGGGAGGGSTTSSHEAS</sequence>
<evidence type="ECO:0000256" key="1">
    <source>
        <dbReference type="ARBA" id="ARBA00038178"/>
    </source>
</evidence>
<dbReference type="PANTHER" id="PTHR31017">
    <property type="entry name" value="LATE SECRETORY PATHWAY PROTEIN AVL9-RELATED"/>
    <property type="match status" value="1"/>
</dbReference>
<organism evidence="3 4">
    <name type="scientific">Fasciola hepatica</name>
    <name type="common">Liver fluke</name>
    <dbReference type="NCBI Taxonomy" id="6192"/>
    <lineage>
        <taxon>Eukaryota</taxon>
        <taxon>Metazoa</taxon>
        <taxon>Spiralia</taxon>
        <taxon>Lophotrochozoa</taxon>
        <taxon>Platyhelminthes</taxon>
        <taxon>Trematoda</taxon>
        <taxon>Digenea</taxon>
        <taxon>Plagiorchiida</taxon>
        <taxon>Echinostomata</taxon>
        <taxon>Echinostomatoidea</taxon>
        <taxon>Fasciolidae</taxon>
        <taxon>Fasciola</taxon>
    </lineage>
</organism>
<dbReference type="GO" id="GO:0005737">
    <property type="term" value="C:cytoplasm"/>
    <property type="evidence" value="ECO:0007669"/>
    <property type="project" value="TreeGrafter"/>
</dbReference>
<dbReference type="InterPro" id="IPR018307">
    <property type="entry name" value="ABL9/DENND6_dom"/>
</dbReference>